<dbReference type="Proteomes" id="UP000295531">
    <property type="component" value="Unassembled WGS sequence"/>
</dbReference>
<dbReference type="RefSeq" id="WP_133540971.1">
    <property type="nucleotide sequence ID" value="NZ_SNXI01000045.1"/>
</dbReference>
<keyword evidence="4" id="KW-1185">Reference proteome</keyword>
<name>A0A4R6NY26_9GAMM</name>
<evidence type="ECO:0000256" key="1">
    <source>
        <dbReference type="SAM" id="Coils"/>
    </source>
</evidence>
<dbReference type="OrthoDB" id="1707883at2"/>
<evidence type="ECO:0000313" key="4">
    <source>
        <dbReference type="Proteomes" id="UP000295531"/>
    </source>
</evidence>
<dbReference type="Pfam" id="PF19776">
    <property type="entry name" value="DUF6262"/>
    <property type="match status" value="1"/>
</dbReference>
<reference evidence="3 4" key="1">
    <citation type="submission" date="2019-03" db="EMBL/GenBank/DDBJ databases">
        <title>Freshwater and sediment microbial communities from various areas in North America, analyzing microbe dynamics in response to fracking.</title>
        <authorList>
            <person name="Lamendella R."/>
        </authorList>
    </citation>
    <scope>NUCLEOTIDE SEQUENCE [LARGE SCALE GENOMIC DNA]</scope>
    <source>
        <strain evidence="3 4">18_TX</strain>
    </source>
</reference>
<dbReference type="InterPro" id="IPR046229">
    <property type="entry name" value="TnpC-like"/>
</dbReference>
<keyword evidence="1" id="KW-0175">Coiled coil</keyword>
<accession>A0A4R6NY26</accession>
<dbReference type="EMBL" id="SNXI01000045">
    <property type="protein sequence ID" value="TDP26785.1"/>
    <property type="molecule type" value="Genomic_DNA"/>
</dbReference>
<evidence type="ECO:0000256" key="2">
    <source>
        <dbReference type="SAM" id="MobiDB-lite"/>
    </source>
</evidence>
<sequence length="128" mass="14231">MTHKRNTSGLASTASKKKQEAIAKTEIAIKALIKDNALINFNTVAEKAGVSKAWLYKEEAVASRIRRIRDQQKGDAPKVHKQSERASDASKSALITTLKAKVRELETEKAELKKQLEIVYGKLHDSTM</sequence>
<feature type="region of interest" description="Disordered" evidence="2">
    <location>
        <begin position="69"/>
        <end position="90"/>
    </location>
</feature>
<organism evidence="3 4">
    <name type="scientific">Idiomarina aquatica</name>
    <dbReference type="NCBI Taxonomy" id="1327752"/>
    <lineage>
        <taxon>Bacteria</taxon>
        <taxon>Pseudomonadati</taxon>
        <taxon>Pseudomonadota</taxon>
        <taxon>Gammaproteobacteria</taxon>
        <taxon>Alteromonadales</taxon>
        <taxon>Idiomarinaceae</taxon>
        <taxon>Idiomarina</taxon>
    </lineage>
</organism>
<dbReference type="AlphaFoldDB" id="A0A4R6NY26"/>
<comment type="caution">
    <text evidence="3">The sequence shown here is derived from an EMBL/GenBank/DDBJ whole genome shotgun (WGS) entry which is preliminary data.</text>
</comment>
<proteinExistence type="predicted"/>
<gene>
    <name evidence="3" type="ORF">DEU29_1451</name>
</gene>
<evidence type="ECO:0008006" key="5">
    <source>
        <dbReference type="Google" id="ProtNLM"/>
    </source>
</evidence>
<feature type="coiled-coil region" evidence="1">
    <location>
        <begin position="95"/>
        <end position="122"/>
    </location>
</feature>
<protein>
    <recommendedName>
        <fullName evidence="5">Transposase</fullName>
    </recommendedName>
</protein>
<feature type="compositionally biased region" description="Basic and acidic residues" evidence="2">
    <location>
        <begin position="69"/>
        <end position="88"/>
    </location>
</feature>
<evidence type="ECO:0000313" key="3">
    <source>
        <dbReference type="EMBL" id="TDP26785.1"/>
    </source>
</evidence>